<dbReference type="SUPFAM" id="SSF51182">
    <property type="entry name" value="RmlC-like cupins"/>
    <property type="match status" value="1"/>
</dbReference>
<dbReference type="InterPro" id="IPR011051">
    <property type="entry name" value="RmlC_Cupin_sf"/>
</dbReference>
<feature type="non-terminal residue" evidence="2">
    <location>
        <position position="1"/>
    </location>
</feature>
<accession>A0A1B6KKR6</accession>
<feature type="region of interest" description="Disordered" evidence="1">
    <location>
        <begin position="79"/>
        <end position="116"/>
    </location>
</feature>
<dbReference type="InterPro" id="IPR014710">
    <property type="entry name" value="RmlC-like_jellyroll"/>
</dbReference>
<evidence type="ECO:0000256" key="1">
    <source>
        <dbReference type="SAM" id="MobiDB-lite"/>
    </source>
</evidence>
<feature type="compositionally biased region" description="Polar residues" evidence="1">
    <location>
        <begin position="1"/>
        <end position="32"/>
    </location>
</feature>
<feature type="region of interest" description="Disordered" evidence="1">
    <location>
        <begin position="365"/>
        <end position="384"/>
    </location>
</feature>
<gene>
    <name evidence="2" type="ORF">g.15383</name>
</gene>
<feature type="region of interest" description="Disordered" evidence="1">
    <location>
        <begin position="682"/>
        <end position="722"/>
    </location>
</feature>
<evidence type="ECO:0000313" key="2">
    <source>
        <dbReference type="EMBL" id="JAT12025.1"/>
    </source>
</evidence>
<proteinExistence type="predicted"/>
<reference evidence="2" key="1">
    <citation type="submission" date="2015-11" db="EMBL/GenBank/DDBJ databases">
        <title>De novo transcriptome assembly of four potential Pierce s Disease insect vectors from Arizona vineyards.</title>
        <authorList>
            <person name="Tassone E.E."/>
        </authorList>
    </citation>
    <scope>NUCLEOTIDE SEQUENCE</scope>
</reference>
<feature type="compositionally biased region" description="Polar residues" evidence="1">
    <location>
        <begin position="611"/>
        <end position="623"/>
    </location>
</feature>
<dbReference type="AlphaFoldDB" id="A0A1B6KKR6"/>
<feature type="region of interest" description="Disordered" evidence="1">
    <location>
        <begin position="293"/>
        <end position="315"/>
    </location>
</feature>
<feature type="region of interest" description="Disordered" evidence="1">
    <location>
        <begin position="1"/>
        <end position="65"/>
    </location>
</feature>
<feature type="compositionally biased region" description="Polar residues" evidence="1">
    <location>
        <begin position="43"/>
        <end position="65"/>
    </location>
</feature>
<dbReference type="EMBL" id="GEBQ01027952">
    <property type="protein sequence ID" value="JAT12025.1"/>
    <property type="molecule type" value="Transcribed_RNA"/>
</dbReference>
<feature type="region of interest" description="Disordered" evidence="1">
    <location>
        <begin position="492"/>
        <end position="522"/>
    </location>
</feature>
<feature type="compositionally biased region" description="Basic and acidic residues" evidence="1">
    <location>
        <begin position="874"/>
        <end position="887"/>
    </location>
</feature>
<feature type="compositionally biased region" description="Basic and acidic residues" evidence="1">
    <location>
        <begin position="908"/>
        <end position="927"/>
    </location>
</feature>
<feature type="compositionally biased region" description="Polar residues" evidence="1">
    <location>
        <begin position="79"/>
        <end position="93"/>
    </location>
</feature>
<feature type="region of interest" description="Disordered" evidence="1">
    <location>
        <begin position="815"/>
        <end position="852"/>
    </location>
</feature>
<feature type="compositionally biased region" description="Basic and acidic residues" evidence="1">
    <location>
        <begin position="453"/>
        <end position="463"/>
    </location>
</feature>
<organism evidence="2">
    <name type="scientific">Graphocephala atropunctata</name>
    <dbReference type="NCBI Taxonomy" id="36148"/>
    <lineage>
        <taxon>Eukaryota</taxon>
        <taxon>Metazoa</taxon>
        <taxon>Ecdysozoa</taxon>
        <taxon>Arthropoda</taxon>
        <taxon>Hexapoda</taxon>
        <taxon>Insecta</taxon>
        <taxon>Pterygota</taxon>
        <taxon>Neoptera</taxon>
        <taxon>Paraneoptera</taxon>
        <taxon>Hemiptera</taxon>
        <taxon>Auchenorrhyncha</taxon>
        <taxon>Membracoidea</taxon>
        <taxon>Cicadellidae</taxon>
        <taxon>Cicadellinae</taxon>
        <taxon>Cicadellini</taxon>
        <taxon>Graphocephala</taxon>
    </lineage>
</organism>
<protein>
    <submittedName>
        <fullName evidence="2">Uncharacterized protein</fullName>
    </submittedName>
</protein>
<feature type="region of interest" description="Disordered" evidence="1">
    <location>
        <begin position="872"/>
        <end position="934"/>
    </location>
</feature>
<feature type="compositionally biased region" description="Basic and acidic residues" evidence="1">
    <location>
        <begin position="690"/>
        <end position="702"/>
    </location>
</feature>
<sequence>APNQQSTSKKSVSFVETESLTRSRQRSITSRKTYVLPSVPEGTVQNATRVLSQPDAPNQQSTSKKSISFVEAPIMMESHASTQPSQSDQQTAAENLPRSRQRSITSRKTSVLPSVSEGDEIISNGIHSDTMILKSPEHAVGTIAWKIPSHTRKTYSLKRKSNTVPSERKQIMMSNAQEAHVENLFEDTEDLSPLEPAYPAKKKRTIVLKEKNQKGTDSDNNNDYSEKVDILGSSNVKTVVSEQLEISRRSKYKKPELIDNQTYVMTNLHIEKVTEQTKNSNILEDTESLQVPTKNKWNKSRKADCFHPKSGITSSKDIQINSHDIPEMEMTQSKANTVSIEGKNNIEMAKVNEAIDSQVEKVLSGTNSKTARKGKNKTNVSSKVNCTGIPSMELKQSDFKQLSEEPEGNVVIPSKNNNHSSSENCKTSLADVSFEKPKTKTIEESTKNLNINEKEAKLKNTNDKKRRGRQKTTTIATNDAAENCPATLKLKKRKMNEDISPKVNSKNNDAATSSSKRKVKRKSSISLLNEGVNQWNVVENQPAEIDTKKCKKSQSKSKIKPIITCDEEEIKLTSTPINSSESLQRNFKTSKAKPERNTIKKTLSTVNNGLETQKNTAKQSTVQRSKKCSGKETVEDNPTESIFQLKDFAEGKTTAPSNSQMVKLPSPLKIAENIDLVGKSRRTLRSRRNVKSDKTTSEDVCAKEAGPSKTCTSRKKKKDPSNIETNNVIKAAEDKGNERVNGEGLQQDDDQNYQRVMKGSVKKRTINISPEKTNTLKKQPFRNIKQIVMEGKGQISVGDEGYIINEEVGNFSTRKSRTSKIKSSDGTNLMSGRKQKLENTNTNSASPGKYQITRKTIEPVAYWKNRSLLNTTEKTADEHSDKEERLPEPLIPSKATQKGTAAKKPRKKEADKNGGDQPEDKEKKHPESSAPERCNAQQCYGLKEVKVTEPQPGVTLYTQIHIDSFVMTGTMLLHPGASITKASTNTTYFVIQGAALVTIGSLTKTIRPEISFFIPKRSEFSIVNEESTSLIMAFTKFKG</sequence>
<dbReference type="Gene3D" id="2.60.120.10">
    <property type="entry name" value="Jelly Rolls"/>
    <property type="match status" value="1"/>
</dbReference>
<feature type="region of interest" description="Disordered" evidence="1">
    <location>
        <begin position="611"/>
        <end position="641"/>
    </location>
</feature>
<feature type="region of interest" description="Disordered" evidence="1">
    <location>
        <begin position="453"/>
        <end position="474"/>
    </location>
</feature>
<name>A0A1B6KKR6_9HEMI</name>
<feature type="compositionally biased region" description="Polar residues" evidence="1">
    <location>
        <begin position="102"/>
        <end position="113"/>
    </location>
</feature>
<feature type="compositionally biased region" description="Polar residues" evidence="1">
    <location>
        <begin position="502"/>
        <end position="512"/>
    </location>
</feature>